<keyword evidence="1" id="KW-0812">Transmembrane</keyword>
<feature type="transmembrane region" description="Helical" evidence="1">
    <location>
        <begin position="142"/>
        <end position="169"/>
    </location>
</feature>
<comment type="caution">
    <text evidence="2">The sequence shown here is derived from an EMBL/GenBank/DDBJ whole genome shotgun (WGS) entry which is preliminary data.</text>
</comment>
<feature type="transmembrane region" description="Helical" evidence="1">
    <location>
        <begin position="7"/>
        <end position="27"/>
    </location>
</feature>
<organism evidence="2 3">
    <name type="scientific">Cellvibrio zantedeschiae</name>
    <dbReference type="NCBI Taxonomy" id="1237077"/>
    <lineage>
        <taxon>Bacteria</taxon>
        <taxon>Pseudomonadati</taxon>
        <taxon>Pseudomonadota</taxon>
        <taxon>Gammaproteobacteria</taxon>
        <taxon>Cellvibrionales</taxon>
        <taxon>Cellvibrionaceae</taxon>
        <taxon>Cellvibrio</taxon>
    </lineage>
</organism>
<protein>
    <recommendedName>
        <fullName evidence="4">DoxX family protein</fullName>
    </recommendedName>
</protein>
<dbReference type="Proteomes" id="UP000619761">
    <property type="component" value="Unassembled WGS sequence"/>
</dbReference>
<keyword evidence="3" id="KW-1185">Reference proteome</keyword>
<sequence length="257" mass="28055">MKEFALIGQLFIALALFVFGIQHFAYLNFVTRAFPPLPLWIPASGVFACIFGALLCLTSLAIVSRYKTRVFTLLLASAIFIMFAIFLLPSLLVNLKNGFLWTNSGKALVLVGANLLVAGSVAGETSNSLLKFLERFIPLGKYLLAGFFILAAILHFIYAEFVATLIPAWIPAHLFWTYFAAIALIAGAIGMLVPKTAKLAAALSALMVFLWVILLHIPRAWTIHDANETTSLFEALAMCGMALLIMVKAAESRNTPQ</sequence>
<accession>A0ABQ3B3P6</accession>
<proteinExistence type="predicted"/>
<feature type="transmembrane region" description="Helical" evidence="1">
    <location>
        <begin position="107"/>
        <end position="130"/>
    </location>
</feature>
<reference evidence="3" key="1">
    <citation type="journal article" date="2019" name="Int. J. Syst. Evol. Microbiol.">
        <title>The Global Catalogue of Microorganisms (GCM) 10K type strain sequencing project: providing services to taxonomists for standard genome sequencing and annotation.</title>
        <authorList>
            <consortium name="The Broad Institute Genomics Platform"/>
            <consortium name="The Broad Institute Genome Sequencing Center for Infectious Disease"/>
            <person name="Wu L."/>
            <person name="Ma J."/>
        </authorList>
    </citation>
    <scope>NUCLEOTIDE SEQUENCE [LARGE SCALE GENOMIC DNA]</scope>
    <source>
        <strain evidence="3">KCTC 32239</strain>
    </source>
</reference>
<feature type="transmembrane region" description="Helical" evidence="1">
    <location>
        <begin position="70"/>
        <end position="95"/>
    </location>
</feature>
<evidence type="ECO:0000313" key="2">
    <source>
        <dbReference type="EMBL" id="GGY73777.1"/>
    </source>
</evidence>
<feature type="transmembrane region" description="Helical" evidence="1">
    <location>
        <begin position="229"/>
        <end position="247"/>
    </location>
</feature>
<name>A0ABQ3B3P6_9GAMM</name>
<dbReference type="EMBL" id="BMYZ01000001">
    <property type="protein sequence ID" value="GGY73777.1"/>
    <property type="molecule type" value="Genomic_DNA"/>
</dbReference>
<evidence type="ECO:0000256" key="1">
    <source>
        <dbReference type="SAM" id="Phobius"/>
    </source>
</evidence>
<evidence type="ECO:0000313" key="3">
    <source>
        <dbReference type="Proteomes" id="UP000619761"/>
    </source>
</evidence>
<keyword evidence="1" id="KW-1133">Transmembrane helix</keyword>
<dbReference type="RefSeq" id="WP_189417795.1">
    <property type="nucleotide sequence ID" value="NZ_BMYZ01000001.1"/>
</dbReference>
<feature type="transmembrane region" description="Helical" evidence="1">
    <location>
        <begin position="39"/>
        <end position="63"/>
    </location>
</feature>
<feature type="transmembrane region" description="Helical" evidence="1">
    <location>
        <begin position="175"/>
        <end position="193"/>
    </location>
</feature>
<gene>
    <name evidence="2" type="ORF">GCM10011613_18800</name>
</gene>
<evidence type="ECO:0008006" key="4">
    <source>
        <dbReference type="Google" id="ProtNLM"/>
    </source>
</evidence>
<feature type="transmembrane region" description="Helical" evidence="1">
    <location>
        <begin position="200"/>
        <end position="217"/>
    </location>
</feature>
<keyword evidence="1" id="KW-0472">Membrane</keyword>